<name>A0ABT9BQ37_9MICO</name>
<evidence type="ECO:0000256" key="1">
    <source>
        <dbReference type="SAM" id="MobiDB-lite"/>
    </source>
</evidence>
<dbReference type="EMBL" id="JAUQUB010000003">
    <property type="protein sequence ID" value="MDO7883127.1"/>
    <property type="molecule type" value="Genomic_DNA"/>
</dbReference>
<dbReference type="Proteomes" id="UP001241072">
    <property type="component" value="Unassembled WGS sequence"/>
</dbReference>
<feature type="compositionally biased region" description="Basic and acidic residues" evidence="1">
    <location>
        <begin position="1"/>
        <end position="22"/>
    </location>
</feature>
<feature type="region of interest" description="Disordered" evidence="1">
    <location>
        <begin position="1"/>
        <end position="40"/>
    </location>
</feature>
<evidence type="ECO:0008006" key="4">
    <source>
        <dbReference type="Google" id="ProtNLM"/>
    </source>
</evidence>
<comment type="caution">
    <text evidence="2">The sequence shown here is derived from an EMBL/GenBank/DDBJ whole genome shotgun (WGS) entry which is preliminary data.</text>
</comment>
<organism evidence="2 3">
    <name type="scientific">Antiquaquibacter soli</name>
    <dbReference type="NCBI Taxonomy" id="3064523"/>
    <lineage>
        <taxon>Bacteria</taxon>
        <taxon>Bacillati</taxon>
        <taxon>Actinomycetota</taxon>
        <taxon>Actinomycetes</taxon>
        <taxon>Micrococcales</taxon>
        <taxon>Microbacteriaceae</taxon>
        <taxon>Antiquaquibacter</taxon>
    </lineage>
</organism>
<keyword evidence="3" id="KW-1185">Reference proteome</keyword>
<dbReference type="RefSeq" id="WP_305003558.1">
    <property type="nucleotide sequence ID" value="NZ_JAUQUB010000003.1"/>
</dbReference>
<evidence type="ECO:0000313" key="3">
    <source>
        <dbReference type="Proteomes" id="UP001241072"/>
    </source>
</evidence>
<accession>A0ABT9BQ37</accession>
<gene>
    <name evidence="2" type="ORF">Q5716_12890</name>
</gene>
<evidence type="ECO:0000313" key="2">
    <source>
        <dbReference type="EMBL" id="MDO7883127.1"/>
    </source>
</evidence>
<reference evidence="2 3" key="1">
    <citation type="submission" date="2023-07" db="EMBL/GenBank/DDBJ databases">
        <title>Protaetiibacter sp. nov WY-16 isolated from soil.</title>
        <authorList>
            <person name="Liu B."/>
            <person name="Wan Y."/>
        </authorList>
    </citation>
    <scope>NUCLEOTIDE SEQUENCE [LARGE SCALE GENOMIC DNA]</scope>
    <source>
        <strain evidence="2 3">WY-16</strain>
    </source>
</reference>
<proteinExistence type="predicted"/>
<protein>
    <recommendedName>
        <fullName evidence="4">Sugar ABC transporter ATPase</fullName>
    </recommendedName>
</protein>
<sequence>MAEFDRDPVPEADRLEQERPEVESDLDPEAAVGTDARLPDTAEADVADVLEQSTEVTADDDYPTETE</sequence>